<dbReference type="RefSeq" id="WP_344327308.1">
    <property type="nucleotide sequence ID" value="NZ_BAAASZ010000034.1"/>
</dbReference>
<evidence type="ECO:0000313" key="3">
    <source>
        <dbReference type="EMBL" id="GAA2459144.1"/>
    </source>
</evidence>
<keyword evidence="4" id="KW-1185">Reference proteome</keyword>
<sequence>MGSATTLPAWLNDYDSFSGHLDEQLADENPHGKGLRFVNFALALLPRIPRCDEFTDFHLNDKLSHDRGVDILAGPNENGQRLYVQSKFRLRRASEIDEIISQFEAYDRELEDRDSGQGALFSASELENRPRPIYAIITSSKIDGVLSRYKAARRSSRPFYDSLVSDDRLLILDGPTLLLSLQSVYRKSFEVPSLLELKGATDWLNAGSVHVGILSGVELLHLYDEHGDGLFFENIRSFLGLEKNHDRESVNRKIAKTVEETPEKMLERNNGITIRANRVERSGNKLLLESASIVNGCQTTMCIVARREFVNDSLLIPVKIVESNDLWEVAHSANYQNRVRQIDLDLAKYLRPQLVQREAARSGLSVAPDAAHGVTDMIAAISDVQITYEETKALYKGVFSERPTNIFDNNYSKLLAPVLEVIYEHQNTSDKVFSALFSISGAARAGRNEVSEIHAEAEVRYFQRFRKPEYSAYIALLAAGVVTGINLADRAQDPSEEAGRLISFLREAAEAAENRADEFSEAYVYAYEILSETGLSSITQQSGDALVSQDLHKKIVNTPYETYFETLKMRIRREKARRAKRR</sequence>
<evidence type="ECO:0000313" key="4">
    <source>
        <dbReference type="Proteomes" id="UP001501638"/>
    </source>
</evidence>
<protein>
    <recommendedName>
        <fullName evidence="2">Abortive phage infection protein C-terminal domain-containing protein</fullName>
    </recommendedName>
</protein>
<name>A0ABP5XL81_9ACTN</name>
<evidence type="ECO:0000259" key="2">
    <source>
        <dbReference type="Pfam" id="PF10592"/>
    </source>
</evidence>
<dbReference type="Proteomes" id="UP001501638">
    <property type="component" value="Unassembled WGS sequence"/>
</dbReference>
<evidence type="ECO:0000256" key="1">
    <source>
        <dbReference type="SAM" id="Coils"/>
    </source>
</evidence>
<keyword evidence="1" id="KW-0175">Coiled coil</keyword>
<dbReference type="Pfam" id="PF10592">
    <property type="entry name" value="AIPR"/>
    <property type="match status" value="1"/>
</dbReference>
<gene>
    <name evidence="3" type="ORF">GCM10010405_49260</name>
</gene>
<feature type="coiled-coil region" evidence="1">
    <location>
        <begin position="495"/>
        <end position="522"/>
    </location>
</feature>
<accession>A0ABP5XL81</accession>
<feature type="domain" description="Abortive phage infection protein C-terminal" evidence="2">
    <location>
        <begin position="231"/>
        <end position="359"/>
    </location>
</feature>
<organism evidence="3 4">
    <name type="scientific">Streptomyces macrosporus</name>
    <dbReference type="NCBI Taxonomy" id="44032"/>
    <lineage>
        <taxon>Bacteria</taxon>
        <taxon>Bacillati</taxon>
        <taxon>Actinomycetota</taxon>
        <taxon>Actinomycetes</taxon>
        <taxon>Kitasatosporales</taxon>
        <taxon>Streptomycetaceae</taxon>
        <taxon>Streptomyces</taxon>
    </lineage>
</organism>
<dbReference type="EMBL" id="BAAASZ010000034">
    <property type="protein sequence ID" value="GAA2459144.1"/>
    <property type="molecule type" value="Genomic_DNA"/>
</dbReference>
<dbReference type="InterPro" id="IPR018891">
    <property type="entry name" value="AIPR_C"/>
</dbReference>
<reference evidence="4" key="1">
    <citation type="journal article" date="2019" name="Int. J. Syst. Evol. Microbiol.">
        <title>The Global Catalogue of Microorganisms (GCM) 10K type strain sequencing project: providing services to taxonomists for standard genome sequencing and annotation.</title>
        <authorList>
            <consortium name="The Broad Institute Genomics Platform"/>
            <consortium name="The Broad Institute Genome Sequencing Center for Infectious Disease"/>
            <person name="Wu L."/>
            <person name="Ma J."/>
        </authorList>
    </citation>
    <scope>NUCLEOTIDE SEQUENCE [LARGE SCALE GENOMIC DNA]</scope>
    <source>
        <strain evidence="4">JCM 6305</strain>
    </source>
</reference>
<proteinExistence type="predicted"/>
<comment type="caution">
    <text evidence="3">The sequence shown here is derived from an EMBL/GenBank/DDBJ whole genome shotgun (WGS) entry which is preliminary data.</text>
</comment>